<evidence type="ECO:0000313" key="9">
    <source>
        <dbReference type="Proteomes" id="UP001190926"/>
    </source>
</evidence>
<comment type="caution">
    <text evidence="8">The sequence shown here is derived from an EMBL/GenBank/DDBJ whole genome shotgun (WGS) entry which is preliminary data.</text>
</comment>
<feature type="domain" description="BTB" evidence="6">
    <location>
        <begin position="56"/>
        <end position="120"/>
    </location>
</feature>
<feature type="region of interest" description="Disordered" evidence="5">
    <location>
        <begin position="23"/>
        <end position="52"/>
    </location>
</feature>
<evidence type="ECO:0000256" key="5">
    <source>
        <dbReference type="SAM" id="MobiDB-lite"/>
    </source>
</evidence>
<sequence>MDLGTKGWNELGVVGTIYEEDENSASSPFSTLPSLQSSPSRTPKQLSWSSGRRHDPDVVIHVQGSCFRLHKQPLMAKSAYLKRQLTEFPEITLSPPLNITAQTFILVTDFCYGTHVAVTPFNVAALRTAAELLGMTAETGGAGEGEGENLQQITEAYFCRIVGVNKECASIVLRSCFPLLPEAETAASLVSRCIEALSLTAEADVDAGCLDGFKNVQIDDLKLILESVSQRLTDCHDFLYRIIDVYLKKNNEAASDDEKIQMCNYIDCSILSDTLLMHAVQNPRMPLRFVVQAMFLQQLNTRHSIISAADNHHHHHHHHRSLLKLGVGPEKNEPAVATLGAILERDAALRQVSQLKSIMSATNSRIQTLEEELTGMRKLLNESESVKNRIDAGRSASFRFSSDDAKKVERGQIGSISSLSYRDVAKKVGVPVEGSSSSEGSSEGSPILEKSIGRRLINGLKNAFRLQKNKSAESKEPIKNGEFMIIRKDQAFQKRSRSQF</sequence>
<dbReference type="EMBL" id="SDAM02000570">
    <property type="protein sequence ID" value="KAH6823669.1"/>
    <property type="molecule type" value="Genomic_DNA"/>
</dbReference>
<evidence type="ECO:0000256" key="1">
    <source>
        <dbReference type="ARBA" id="ARBA00004906"/>
    </source>
</evidence>
<keyword evidence="9" id="KW-1185">Reference proteome</keyword>
<evidence type="ECO:0000256" key="4">
    <source>
        <dbReference type="SAM" id="Coils"/>
    </source>
</evidence>
<comment type="similarity">
    <text evidence="3">Belongs to the NPH3 family.</text>
</comment>
<feature type="coiled-coil region" evidence="4">
    <location>
        <begin position="352"/>
        <end position="386"/>
    </location>
</feature>
<dbReference type="Pfam" id="PF03000">
    <property type="entry name" value="NPH3"/>
    <property type="match status" value="1"/>
</dbReference>
<evidence type="ECO:0000256" key="2">
    <source>
        <dbReference type="ARBA" id="ARBA00022786"/>
    </source>
</evidence>
<evidence type="ECO:0000259" key="7">
    <source>
        <dbReference type="PROSITE" id="PS51649"/>
    </source>
</evidence>
<feature type="compositionally biased region" description="Polar residues" evidence="5">
    <location>
        <begin position="24"/>
        <end position="50"/>
    </location>
</feature>
<comment type="pathway">
    <text evidence="1">Protein modification; protein ubiquitination.</text>
</comment>
<keyword evidence="2" id="KW-0833">Ubl conjugation pathway</keyword>
<dbReference type="AlphaFoldDB" id="A0AAD4IYJ9"/>
<proteinExistence type="inferred from homology"/>
<dbReference type="Proteomes" id="UP001190926">
    <property type="component" value="Unassembled WGS sequence"/>
</dbReference>
<dbReference type="PROSITE" id="PS50097">
    <property type="entry name" value="BTB"/>
    <property type="match status" value="1"/>
</dbReference>
<dbReference type="InterPro" id="IPR043454">
    <property type="entry name" value="NPH3/RPT2-like"/>
</dbReference>
<accession>A0AAD4IYJ9</accession>
<evidence type="ECO:0000313" key="8">
    <source>
        <dbReference type="EMBL" id="KAH6823669.1"/>
    </source>
</evidence>
<dbReference type="Pfam" id="PF00651">
    <property type="entry name" value="BTB"/>
    <property type="match status" value="1"/>
</dbReference>
<dbReference type="SMART" id="SM00225">
    <property type="entry name" value="BTB"/>
    <property type="match status" value="1"/>
</dbReference>
<dbReference type="InterPro" id="IPR011333">
    <property type="entry name" value="SKP1/BTB/POZ_sf"/>
</dbReference>
<dbReference type="Gene3D" id="3.30.710.10">
    <property type="entry name" value="Potassium Channel Kv1.1, Chain A"/>
    <property type="match status" value="1"/>
</dbReference>
<dbReference type="PROSITE" id="PS51649">
    <property type="entry name" value="NPH3"/>
    <property type="match status" value="1"/>
</dbReference>
<feature type="domain" description="NPH3" evidence="7">
    <location>
        <begin position="215"/>
        <end position="300"/>
    </location>
</feature>
<evidence type="ECO:0000259" key="6">
    <source>
        <dbReference type="PROSITE" id="PS50097"/>
    </source>
</evidence>
<gene>
    <name evidence="8" type="ORF">C2S53_004236</name>
</gene>
<protein>
    <recommendedName>
        <fullName evidence="10">Phototropic-responsive NPH3 family protein</fullName>
    </recommendedName>
</protein>
<dbReference type="InterPro" id="IPR027356">
    <property type="entry name" value="NPH3_dom"/>
</dbReference>
<name>A0AAD4IYJ9_PERFH</name>
<reference evidence="8 9" key="1">
    <citation type="journal article" date="2021" name="Nat. Commun.">
        <title>Incipient diploidization of the medicinal plant Perilla within 10,000 years.</title>
        <authorList>
            <person name="Zhang Y."/>
            <person name="Shen Q."/>
            <person name="Leng L."/>
            <person name="Zhang D."/>
            <person name="Chen S."/>
            <person name="Shi Y."/>
            <person name="Ning Z."/>
            <person name="Chen S."/>
        </authorList>
    </citation>
    <scope>NUCLEOTIDE SEQUENCE [LARGE SCALE GENOMIC DNA]</scope>
    <source>
        <strain evidence="9">cv. PC099</strain>
    </source>
</reference>
<organism evidence="8 9">
    <name type="scientific">Perilla frutescens var. hirtella</name>
    <name type="common">Perilla citriodora</name>
    <name type="synonym">Perilla setoyensis</name>
    <dbReference type="NCBI Taxonomy" id="608512"/>
    <lineage>
        <taxon>Eukaryota</taxon>
        <taxon>Viridiplantae</taxon>
        <taxon>Streptophyta</taxon>
        <taxon>Embryophyta</taxon>
        <taxon>Tracheophyta</taxon>
        <taxon>Spermatophyta</taxon>
        <taxon>Magnoliopsida</taxon>
        <taxon>eudicotyledons</taxon>
        <taxon>Gunneridae</taxon>
        <taxon>Pentapetalae</taxon>
        <taxon>asterids</taxon>
        <taxon>lamiids</taxon>
        <taxon>Lamiales</taxon>
        <taxon>Lamiaceae</taxon>
        <taxon>Nepetoideae</taxon>
        <taxon>Elsholtzieae</taxon>
        <taxon>Perilla</taxon>
    </lineage>
</organism>
<evidence type="ECO:0000256" key="3">
    <source>
        <dbReference type="PROSITE-ProRule" id="PRU00982"/>
    </source>
</evidence>
<dbReference type="SUPFAM" id="SSF54695">
    <property type="entry name" value="POZ domain"/>
    <property type="match status" value="1"/>
</dbReference>
<dbReference type="PANTHER" id="PTHR32370">
    <property type="entry name" value="OS12G0117600 PROTEIN"/>
    <property type="match status" value="1"/>
</dbReference>
<dbReference type="InterPro" id="IPR000210">
    <property type="entry name" value="BTB/POZ_dom"/>
</dbReference>
<keyword evidence="4" id="KW-0175">Coiled coil</keyword>
<evidence type="ECO:0008006" key="10">
    <source>
        <dbReference type="Google" id="ProtNLM"/>
    </source>
</evidence>